<dbReference type="EMBL" id="JAVRRD010000042">
    <property type="protein sequence ID" value="KAK5044828.1"/>
    <property type="molecule type" value="Genomic_DNA"/>
</dbReference>
<feature type="compositionally biased region" description="Acidic residues" evidence="1">
    <location>
        <begin position="272"/>
        <end position="281"/>
    </location>
</feature>
<feature type="compositionally biased region" description="Acidic residues" evidence="1">
    <location>
        <begin position="306"/>
        <end position="319"/>
    </location>
</feature>
<comment type="caution">
    <text evidence="3">The sequence shown here is derived from an EMBL/GenBank/DDBJ whole genome shotgun (WGS) entry which is preliminary data.</text>
</comment>
<reference evidence="3 4" key="1">
    <citation type="submission" date="2023-08" db="EMBL/GenBank/DDBJ databases">
        <title>Black Yeasts Isolated from many extreme environments.</title>
        <authorList>
            <person name="Coleine C."/>
            <person name="Stajich J.E."/>
            <person name="Selbmann L."/>
        </authorList>
    </citation>
    <scope>NUCLEOTIDE SEQUENCE [LARGE SCALE GENOMIC DNA]</scope>
    <source>
        <strain evidence="3 4">CCFEE 5792</strain>
    </source>
</reference>
<evidence type="ECO:0000313" key="4">
    <source>
        <dbReference type="Proteomes" id="UP001358417"/>
    </source>
</evidence>
<name>A0AAV9MTJ3_9EURO</name>
<protein>
    <submittedName>
        <fullName evidence="3">Uncharacterized protein</fullName>
    </submittedName>
</protein>
<feature type="region of interest" description="Disordered" evidence="1">
    <location>
        <begin position="272"/>
        <end position="319"/>
    </location>
</feature>
<dbReference type="GeneID" id="89978524"/>
<evidence type="ECO:0000313" key="3">
    <source>
        <dbReference type="EMBL" id="KAK5044828.1"/>
    </source>
</evidence>
<feature type="region of interest" description="Disordered" evidence="1">
    <location>
        <begin position="235"/>
        <end position="254"/>
    </location>
</feature>
<dbReference type="AlphaFoldDB" id="A0AAV9MTJ3"/>
<dbReference type="RefSeq" id="XP_064700478.1">
    <property type="nucleotide sequence ID" value="XM_064853903.1"/>
</dbReference>
<organism evidence="3 4">
    <name type="scientific">Exophiala bonariae</name>
    <dbReference type="NCBI Taxonomy" id="1690606"/>
    <lineage>
        <taxon>Eukaryota</taxon>
        <taxon>Fungi</taxon>
        <taxon>Dikarya</taxon>
        <taxon>Ascomycota</taxon>
        <taxon>Pezizomycotina</taxon>
        <taxon>Eurotiomycetes</taxon>
        <taxon>Chaetothyriomycetidae</taxon>
        <taxon>Chaetothyriales</taxon>
        <taxon>Herpotrichiellaceae</taxon>
        <taxon>Exophiala</taxon>
    </lineage>
</organism>
<evidence type="ECO:0000256" key="2">
    <source>
        <dbReference type="SAM" id="Phobius"/>
    </source>
</evidence>
<sequence>MVKAEILGYLCLVFLSRFLLTLMCHVIWCFYRNLAIIKSYLVFPGVKYLKNLAVCIIRNCLYQYRNESAAFRALCLLMDLGSYDRSIHPCLLNLIGTAVRDWVVSTEGSRRELTTFLAGCTLTPTTIFLRYCTQSLIISIQGWFYVYVELYRDCHGNVTVILAEVLLVKIVIIQERFVPAFDFENSLSPYDEYPSVPLEIEDLETDSESDHQSSWSLSNGTHSFYRRGSLSTIEEVDEDMSETQSTTDQDNEQGLQLVPYHASNFAGLEYEEFDNDSDSDSGSEYSDFSWDTKEVDDDTYSQSEYSDNESAWESESAYSDDEASIDYSNYARSLREYQTEIRGAVQVQIQVLGKRRYDAAFEDEVSEEMLAWLNETY</sequence>
<keyword evidence="2" id="KW-0812">Transmembrane</keyword>
<keyword evidence="2" id="KW-1133">Transmembrane helix</keyword>
<gene>
    <name evidence="3" type="ORF">LTR84_010366</name>
</gene>
<evidence type="ECO:0000256" key="1">
    <source>
        <dbReference type="SAM" id="MobiDB-lite"/>
    </source>
</evidence>
<proteinExistence type="predicted"/>
<keyword evidence="2" id="KW-0472">Membrane</keyword>
<keyword evidence="4" id="KW-1185">Reference proteome</keyword>
<feature type="compositionally biased region" description="Polar residues" evidence="1">
    <location>
        <begin position="242"/>
        <end position="254"/>
    </location>
</feature>
<dbReference type="Proteomes" id="UP001358417">
    <property type="component" value="Unassembled WGS sequence"/>
</dbReference>
<accession>A0AAV9MTJ3</accession>
<feature type="transmembrane region" description="Helical" evidence="2">
    <location>
        <begin position="6"/>
        <end position="31"/>
    </location>
</feature>